<feature type="compositionally biased region" description="Basic and acidic residues" evidence="5">
    <location>
        <begin position="255"/>
        <end position="264"/>
    </location>
</feature>
<dbReference type="Gene3D" id="2.170.150.80">
    <property type="entry name" value="NAC domain"/>
    <property type="match status" value="1"/>
</dbReference>
<sequence>MGMNIDDEQLIGYLINFVTGMPVECDEIRLVDLYGNKKPSQLFETTTSNHHHVFTQLKRVNKNFNRAIVGGGGSWRESGIIEDVVDKEGSLIGFKRGFRFKEESHVWIMKEYRLSDSKLKALRLRGQIRHEEFVVCSIMRRATVENLLATSSSQCQGTVKSFAQEKQDLGLIPSDDLKESTMTAAKEDECSVRQEVVHQETHPDVYTRPLLDSMDRNIPEPLDGNISQVGLLAKGSNVTQLPAAKEDECSVRQEVVHQETHPDVYTRPLLDSMDRNIPEP</sequence>
<accession>A0ABD2SKG8</accession>
<comment type="caution">
    <text evidence="7">The sequence shown here is derived from an EMBL/GenBank/DDBJ whole genome shotgun (WGS) entry which is preliminary data.</text>
</comment>
<evidence type="ECO:0000256" key="5">
    <source>
        <dbReference type="SAM" id="MobiDB-lite"/>
    </source>
</evidence>
<evidence type="ECO:0000256" key="3">
    <source>
        <dbReference type="ARBA" id="ARBA00023163"/>
    </source>
</evidence>
<dbReference type="Pfam" id="PF02365">
    <property type="entry name" value="NAM"/>
    <property type="match status" value="1"/>
</dbReference>
<dbReference type="PANTHER" id="PTHR31719">
    <property type="entry name" value="NAC TRANSCRIPTION FACTOR 56"/>
    <property type="match status" value="1"/>
</dbReference>
<evidence type="ECO:0000256" key="4">
    <source>
        <dbReference type="ARBA" id="ARBA00023242"/>
    </source>
</evidence>
<dbReference type="InterPro" id="IPR036093">
    <property type="entry name" value="NAC_dom_sf"/>
</dbReference>
<proteinExistence type="predicted"/>
<keyword evidence="2" id="KW-0238">DNA-binding</keyword>
<dbReference type="GO" id="GO:0003677">
    <property type="term" value="F:DNA binding"/>
    <property type="evidence" value="ECO:0007669"/>
    <property type="project" value="UniProtKB-KW"/>
</dbReference>
<dbReference type="PROSITE" id="PS51005">
    <property type="entry name" value="NAC"/>
    <property type="match status" value="1"/>
</dbReference>
<evidence type="ECO:0000313" key="8">
    <source>
        <dbReference type="Proteomes" id="UP001627284"/>
    </source>
</evidence>
<evidence type="ECO:0000259" key="6">
    <source>
        <dbReference type="PROSITE" id="PS51005"/>
    </source>
</evidence>
<protein>
    <recommendedName>
        <fullName evidence="6">NAC domain-containing protein</fullName>
    </recommendedName>
</protein>
<evidence type="ECO:0000313" key="7">
    <source>
        <dbReference type="EMBL" id="KAL3344326.1"/>
    </source>
</evidence>
<dbReference type="SUPFAM" id="SSF101941">
    <property type="entry name" value="NAC domain"/>
    <property type="match status" value="1"/>
</dbReference>
<evidence type="ECO:0000256" key="2">
    <source>
        <dbReference type="ARBA" id="ARBA00023125"/>
    </source>
</evidence>
<evidence type="ECO:0000256" key="1">
    <source>
        <dbReference type="ARBA" id="ARBA00023015"/>
    </source>
</evidence>
<keyword evidence="8" id="KW-1185">Reference proteome</keyword>
<gene>
    <name evidence="7" type="ORF">AABB24_023653</name>
</gene>
<dbReference type="AlphaFoldDB" id="A0ABD2SKG8"/>
<name>A0ABD2SKG8_9SOLN</name>
<dbReference type="PANTHER" id="PTHR31719:SF164">
    <property type="entry name" value="NAC DOMAIN-CONTAINING PROTEIN"/>
    <property type="match status" value="1"/>
</dbReference>
<reference evidence="7 8" key="1">
    <citation type="submission" date="2024-05" db="EMBL/GenBank/DDBJ databases">
        <title>De novo assembly of an allotetraploid wild potato.</title>
        <authorList>
            <person name="Hosaka A.J."/>
        </authorList>
    </citation>
    <scope>NUCLEOTIDE SEQUENCE [LARGE SCALE GENOMIC DNA]</scope>
    <source>
        <tissue evidence="7">Young leaves</tissue>
    </source>
</reference>
<feature type="region of interest" description="Disordered" evidence="5">
    <location>
        <begin position="255"/>
        <end position="280"/>
    </location>
</feature>
<dbReference type="InterPro" id="IPR003441">
    <property type="entry name" value="NAC-dom"/>
</dbReference>
<dbReference type="EMBL" id="JBJKTR010000014">
    <property type="protein sequence ID" value="KAL3344326.1"/>
    <property type="molecule type" value="Genomic_DNA"/>
</dbReference>
<keyword evidence="4" id="KW-0539">Nucleus</keyword>
<feature type="domain" description="NAC" evidence="6">
    <location>
        <begin position="1"/>
        <end position="141"/>
    </location>
</feature>
<keyword evidence="1" id="KW-0805">Transcription regulation</keyword>
<organism evidence="7 8">
    <name type="scientific">Solanum stoloniferum</name>
    <dbReference type="NCBI Taxonomy" id="62892"/>
    <lineage>
        <taxon>Eukaryota</taxon>
        <taxon>Viridiplantae</taxon>
        <taxon>Streptophyta</taxon>
        <taxon>Embryophyta</taxon>
        <taxon>Tracheophyta</taxon>
        <taxon>Spermatophyta</taxon>
        <taxon>Magnoliopsida</taxon>
        <taxon>eudicotyledons</taxon>
        <taxon>Gunneridae</taxon>
        <taxon>Pentapetalae</taxon>
        <taxon>asterids</taxon>
        <taxon>lamiids</taxon>
        <taxon>Solanales</taxon>
        <taxon>Solanaceae</taxon>
        <taxon>Solanoideae</taxon>
        <taxon>Solaneae</taxon>
        <taxon>Solanum</taxon>
    </lineage>
</organism>
<keyword evidence="3" id="KW-0804">Transcription</keyword>
<dbReference type="Proteomes" id="UP001627284">
    <property type="component" value="Unassembled WGS sequence"/>
</dbReference>